<organism evidence="5 6">
    <name type="scientific">Gomphillus americanus</name>
    <dbReference type="NCBI Taxonomy" id="1940652"/>
    <lineage>
        <taxon>Eukaryota</taxon>
        <taxon>Fungi</taxon>
        <taxon>Dikarya</taxon>
        <taxon>Ascomycota</taxon>
        <taxon>Pezizomycotina</taxon>
        <taxon>Lecanoromycetes</taxon>
        <taxon>OSLEUM clade</taxon>
        <taxon>Ostropomycetidae</taxon>
        <taxon>Ostropales</taxon>
        <taxon>Graphidaceae</taxon>
        <taxon>Gomphilloideae</taxon>
        <taxon>Gomphillus</taxon>
    </lineage>
</organism>
<keyword evidence="6" id="KW-1185">Reference proteome</keyword>
<sequence>MLSQVEKFGQEDWRIFYMNTIWIFNKKLGKLVDFDGSNDTFGLAIGVVDPDTTRSPRTGEQNGREYHFTSKADFERMIGEDAFVEHAVFGGNRYGTSKAAIKDVAATGKICILDIEMEGVKQIKKTDLGARCLFLSPPSLKVLEERLRGRETDDEEAIRKRLDKAAVEMEFGKEEGVFDRVVVNDQLDRAFAEVSEWVADEGRFGQPV</sequence>
<dbReference type="PANTHER" id="PTHR23117:SF13">
    <property type="entry name" value="GUANYLATE KINASE"/>
    <property type="match status" value="1"/>
</dbReference>
<dbReference type="CDD" id="cd00071">
    <property type="entry name" value="GMPK"/>
    <property type="match status" value="1"/>
</dbReference>
<keyword evidence="3" id="KW-0418">Kinase</keyword>
<dbReference type="Gene3D" id="3.30.63.10">
    <property type="entry name" value="Guanylate Kinase phosphate binding domain"/>
    <property type="match status" value="1"/>
</dbReference>
<evidence type="ECO:0000313" key="6">
    <source>
        <dbReference type="Proteomes" id="UP000664169"/>
    </source>
</evidence>
<evidence type="ECO:0000313" key="5">
    <source>
        <dbReference type="EMBL" id="CAF9908664.1"/>
    </source>
</evidence>
<dbReference type="InterPro" id="IPR008144">
    <property type="entry name" value="Guanylate_kin-like_dom"/>
</dbReference>
<dbReference type="PANTHER" id="PTHR23117">
    <property type="entry name" value="GUANYLATE KINASE-RELATED"/>
    <property type="match status" value="1"/>
</dbReference>
<keyword evidence="2" id="KW-0808">Transferase</keyword>
<dbReference type="InterPro" id="IPR020590">
    <property type="entry name" value="Guanylate_kinase_CS"/>
</dbReference>
<evidence type="ECO:0000256" key="2">
    <source>
        <dbReference type="ARBA" id="ARBA00022679"/>
    </source>
</evidence>
<dbReference type="GO" id="GO:0004385">
    <property type="term" value="F:GMP kinase activity"/>
    <property type="evidence" value="ECO:0007669"/>
    <property type="project" value="TreeGrafter"/>
</dbReference>
<dbReference type="OrthoDB" id="6334211at2759"/>
<dbReference type="GO" id="GO:0005829">
    <property type="term" value="C:cytosol"/>
    <property type="evidence" value="ECO:0007669"/>
    <property type="project" value="TreeGrafter"/>
</dbReference>
<dbReference type="Pfam" id="PF00625">
    <property type="entry name" value="Guanylate_kin"/>
    <property type="match status" value="1"/>
</dbReference>
<evidence type="ECO:0000259" key="4">
    <source>
        <dbReference type="PROSITE" id="PS50052"/>
    </source>
</evidence>
<dbReference type="SMART" id="SM00072">
    <property type="entry name" value="GuKc"/>
    <property type="match status" value="1"/>
</dbReference>
<protein>
    <recommendedName>
        <fullName evidence="4">Guanylate kinase-like domain-containing protein</fullName>
    </recommendedName>
</protein>
<name>A0A8H3ICL9_9LECA</name>
<dbReference type="PROSITE" id="PS00856">
    <property type="entry name" value="GUANYLATE_KINASE_1"/>
    <property type="match status" value="1"/>
</dbReference>
<dbReference type="PROSITE" id="PS50052">
    <property type="entry name" value="GUANYLATE_KINASE_2"/>
    <property type="match status" value="1"/>
</dbReference>
<dbReference type="FunFam" id="3.30.63.10:FF:000002">
    <property type="entry name" value="Guanylate kinase 1"/>
    <property type="match status" value="1"/>
</dbReference>
<dbReference type="Gene3D" id="3.40.50.300">
    <property type="entry name" value="P-loop containing nucleotide triphosphate hydrolases"/>
    <property type="match status" value="1"/>
</dbReference>
<dbReference type="SUPFAM" id="SSF52540">
    <property type="entry name" value="P-loop containing nucleoside triphosphate hydrolases"/>
    <property type="match status" value="1"/>
</dbReference>
<proteinExistence type="inferred from homology"/>
<feature type="domain" description="Guanylate kinase-like" evidence="4">
    <location>
        <begin position="50"/>
        <end position="199"/>
    </location>
</feature>
<dbReference type="Proteomes" id="UP000664169">
    <property type="component" value="Unassembled WGS sequence"/>
</dbReference>
<evidence type="ECO:0000256" key="1">
    <source>
        <dbReference type="ARBA" id="ARBA00005790"/>
    </source>
</evidence>
<dbReference type="InterPro" id="IPR008145">
    <property type="entry name" value="GK/Ca_channel_bsu"/>
</dbReference>
<reference evidence="5" key="1">
    <citation type="submission" date="2021-03" db="EMBL/GenBank/DDBJ databases">
        <authorList>
            <person name="Tagirdzhanova G."/>
        </authorList>
    </citation>
    <scope>NUCLEOTIDE SEQUENCE</scope>
</reference>
<comment type="caution">
    <text evidence="5">The sequence shown here is derived from an EMBL/GenBank/DDBJ whole genome shotgun (WGS) entry which is preliminary data.</text>
</comment>
<accession>A0A8H3ICL9</accession>
<dbReference type="InterPro" id="IPR027417">
    <property type="entry name" value="P-loop_NTPase"/>
</dbReference>
<dbReference type="EMBL" id="CAJPDQ010000004">
    <property type="protein sequence ID" value="CAF9908664.1"/>
    <property type="molecule type" value="Genomic_DNA"/>
</dbReference>
<comment type="similarity">
    <text evidence="1">Belongs to the guanylate kinase family.</text>
</comment>
<evidence type="ECO:0000256" key="3">
    <source>
        <dbReference type="ARBA" id="ARBA00022777"/>
    </source>
</evidence>
<gene>
    <name evidence="5" type="ORF">GOMPHAMPRED_006255</name>
</gene>
<dbReference type="AlphaFoldDB" id="A0A8H3ICL9"/>